<feature type="transmembrane region" description="Helical" evidence="11">
    <location>
        <begin position="21"/>
        <end position="48"/>
    </location>
</feature>
<evidence type="ECO:0000256" key="3">
    <source>
        <dbReference type="ARBA" id="ARBA00022475"/>
    </source>
</evidence>
<keyword evidence="7 14" id="KW-0067">ATP-binding</keyword>
<protein>
    <submittedName>
        <fullName evidence="14">ATP-binding cassette, subfamily B</fullName>
    </submittedName>
</protein>
<reference evidence="15" key="1">
    <citation type="submission" date="2016-10" db="EMBL/GenBank/DDBJ databases">
        <authorList>
            <person name="Varghese N."/>
            <person name="Submissions S."/>
        </authorList>
    </citation>
    <scope>NUCLEOTIDE SEQUENCE [LARGE SCALE GENOMIC DNA]</scope>
    <source>
        <strain evidence="15">DSM 45079</strain>
    </source>
</reference>
<dbReference type="GO" id="GO:0005886">
    <property type="term" value="C:plasma membrane"/>
    <property type="evidence" value="ECO:0007669"/>
    <property type="project" value="UniProtKB-SubCell"/>
</dbReference>
<dbReference type="InterPro" id="IPR003439">
    <property type="entry name" value="ABC_transporter-like_ATP-bd"/>
</dbReference>
<feature type="transmembrane region" description="Helical" evidence="11">
    <location>
        <begin position="144"/>
        <end position="166"/>
    </location>
</feature>
<organism evidence="14 15">
    <name type="scientific">Jiangella alkaliphila</name>
    <dbReference type="NCBI Taxonomy" id="419479"/>
    <lineage>
        <taxon>Bacteria</taxon>
        <taxon>Bacillati</taxon>
        <taxon>Actinomycetota</taxon>
        <taxon>Actinomycetes</taxon>
        <taxon>Jiangellales</taxon>
        <taxon>Jiangellaceae</taxon>
        <taxon>Jiangella</taxon>
    </lineage>
</organism>
<evidence type="ECO:0000256" key="10">
    <source>
        <dbReference type="ARBA" id="ARBA00023455"/>
    </source>
</evidence>
<dbReference type="SUPFAM" id="SSF52540">
    <property type="entry name" value="P-loop containing nucleoside triphosphate hydrolases"/>
    <property type="match status" value="1"/>
</dbReference>
<keyword evidence="6" id="KW-0547">Nucleotide-binding</keyword>
<keyword evidence="9 11" id="KW-0472">Membrane</keyword>
<name>A0A1H2LKZ1_9ACTN</name>
<dbReference type="PANTHER" id="PTHR43394:SF1">
    <property type="entry name" value="ATP-BINDING CASSETTE SUB-FAMILY B MEMBER 10, MITOCHONDRIAL"/>
    <property type="match status" value="1"/>
</dbReference>
<dbReference type="InterPro" id="IPR017871">
    <property type="entry name" value="ABC_transporter-like_CS"/>
</dbReference>
<dbReference type="Proteomes" id="UP000182977">
    <property type="component" value="Chromosome I"/>
</dbReference>
<dbReference type="InterPro" id="IPR036640">
    <property type="entry name" value="ABC1_TM_sf"/>
</dbReference>
<evidence type="ECO:0000256" key="4">
    <source>
        <dbReference type="ARBA" id="ARBA00022519"/>
    </source>
</evidence>
<feature type="transmembrane region" description="Helical" evidence="11">
    <location>
        <begin position="257"/>
        <end position="280"/>
    </location>
</feature>
<dbReference type="PANTHER" id="PTHR43394">
    <property type="entry name" value="ATP-DEPENDENT PERMEASE MDL1, MITOCHONDRIAL"/>
    <property type="match status" value="1"/>
</dbReference>
<keyword evidence="3" id="KW-1003">Cell membrane</keyword>
<dbReference type="InterPro" id="IPR003593">
    <property type="entry name" value="AAA+_ATPase"/>
</dbReference>
<dbReference type="GO" id="GO:0005524">
    <property type="term" value="F:ATP binding"/>
    <property type="evidence" value="ECO:0007669"/>
    <property type="project" value="UniProtKB-KW"/>
</dbReference>
<feature type="domain" description="ABC transmembrane type-1" evidence="13">
    <location>
        <begin position="36"/>
        <end position="315"/>
    </location>
</feature>
<feature type="transmembrane region" description="Helical" evidence="11">
    <location>
        <begin position="172"/>
        <end position="190"/>
    </location>
</feature>
<dbReference type="InterPro" id="IPR011527">
    <property type="entry name" value="ABC1_TM_dom"/>
</dbReference>
<evidence type="ECO:0000256" key="5">
    <source>
        <dbReference type="ARBA" id="ARBA00022692"/>
    </source>
</evidence>
<evidence type="ECO:0000256" key="1">
    <source>
        <dbReference type="ARBA" id="ARBA00004429"/>
    </source>
</evidence>
<evidence type="ECO:0000256" key="7">
    <source>
        <dbReference type="ARBA" id="ARBA00022840"/>
    </source>
</evidence>
<dbReference type="STRING" id="419479.SAMN04488563_6263"/>
<dbReference type="FunFam" id="3.40.50.300:FF:000221">
    <property type="entry name" value="Multidrug ABC transporter ATP-binding protein"/>
    <property type="match status" value="1"/>
</dbReference>
<evidence type="ECO:0000256" key="8">
    <source>
        <dbReference type="ARBA" id="ARBA00022989"/>
    </source>
</evidence>
<dbReference type="Gene3D" id="1.20.1560.10">
    <property type="entry name" value="ABC transporter type 1, transmembrane domain"/>
    <property type="match status" value="1"/>
</dbReference>
<proteinExistence type="inferred from homology"/>
<keyword evidence="5 11" id="KW-0812">Transmembrane</keyword>
<dbReference type="PROSITE" id="PS00211">
    <property type="entry name" value="ABC_TRANSPORTER_1"/>
    <property type="match status" value="1"/>
</dbReference>
<keyword evidence="2" id="KW-0813">Transport</keyword>
<sequence>MTGPEAERDTRVTLRTVVRALGLLWSAAPGWSAGFAALSLLAGVLVPLDAWLLARALDTVVDGSGRGAAVSAVALLGAAAVTTAVVAAVTRYAESELARRVALRAKGTLMRAVARIAGLELLERPAFLDRLRLAEQAGSGAPQVLIQAVFGALRAAVAAAGLIVVLAAVSPWLVLLTVAGSLPAAVAAVAESRDRARMLWGITPGFRREMFYGTLLTDAGAAKELRVFGLGDLLHDRMTTELRAIARAQRAVERRAALAQGGLAAASALLGAGALVWGAVQAVAGTITVGDLSMLVTGLAGLRAAAAGLVRCFGDGHHSALVFGHFEAVLETAAAAAVPTPPPPGPRLHTVRPTGVELRDITFRYAAGHAPVLRGVSFTIPPGAMVALVGANGAGKSTIVKLLCRLYEPTSGSIRWDGRDVAGLPPDAVRRRIGVLFQDFVRYDLTVADNVGFGDVRRLGDEAALRAAVRLAGADTVVERLPQGYRTMLSRVFGGTDDADGVQLSGGQWQRVALARSLLRDDADLMILDEPSSGLDADAEAALYEHLRTERGGRSCLLVTHRLSAVRHADAIVVLAGGRVVEQGGHDQLLAAGGEYARLYRRQADGFGRPADAAAG</sequence>
<dbReference type="RefSeq" id="WP_046768813.1">
    <property type="nucleotide sequence ID" value="NZ_KQ061228.1"/>
</dbReference>
<evidence type="ECO:0000259" key="13">
    <source>
        <dbReference type="PROSITE" id="PS50929"/>
    </source>
</evidence>
<evidence type="ECO:0000256" key="11">
    <source>
        <dbReference type="SAM" id="Phobius"/>
    </source>
</evidence>
<dbReference type="SUPFAM" id="SSF90123">
    <property type="entry name" value="ABC transporter transmembrane region"/>
    <property type="match status" value="1"/>
</dbReference>
<keyword evidence="15" id="KW-1185">Reference proteome</keyword>
<feature type="transmembrane region" description="Helical" evidence="11">
    <location>
        <begin position="68"/>
        <end position="90"/>
    </location>
</feature>
<comment type="similarity">
    <text evidence="10">Belongs to the ABC transporter superfamily. Siderophore-Fe(3+) uptake transporter (SIUT) (TC 3.A.1.21) family.</text>
</comment>
<dbReference type="GO" id="GO:0016887">
    <property type="term" value="F:ATP hydrolysis activity"/>
    <property type="evidence" value="ECO:0007669"/>
    <property type="project" value="InterPro"/>
</dbReference>
<feature type="domain" description="ABC transporter" evidence="12">
    <location>
        <begin position="356"/>
        <end position="602"/>
    </location>
</feature>
<evidence type="ECO:0000256" key="2">
    <source>
        <dbReference type="ARBA" id="ARBA00022448"/>
    </source>
</evidence>
<dbReference type="SMART" id="SM00382">
    <property type="entry name" value="AAA"/>
    <property type="match status" value="1"/>
</dbReference>
<evidence type="ECO:0000259" key="12">
    <source>
        <dbReference type="PROSITE" id="PS50893"/>
    </source>
</evidence>
<gene>
    <name evidence="14" type="ORF">SAMN04488563_6263</name>
</gene>
<dbReference type="Pfam" id="PF00005">
    <property type="entry name" value="ABC_tran"/>
    <property type="match status" value="1"/>
</dbReference>
<keyword evidence="8 11" id="KW-1133">Transmembrane helix</keyword>
<evidence type="ECO:0000313" key="15">
    <source>
        <dbReference type="Proteomes" id="UP000182977"/>
    </source>
</evidence>
<accession>A0A1H2LKZ1</accession>
<evidence type="ECO:0000256" key="9">
    <source>
        <dbReference type="ARBA" id="ARBA00023136"/>
    </source>
</evidence>
<comment type="subcellular location">
    <subcellularLocation>
        <location evidence="1">Cell inner membrane</location>
        <topology evidence="1">Multi-pass membrane protein</topology>
    </subcellularLocation>
</comment>
<dbReference type="PROSITE" id="PS50893">
    <property type="entry name" value="ABC_TRANSPORTER_2"/>
    <property type="match status" value="1"/>
</dbReference>
<dbReference type="AlphaFoldDB" id="A0A1H2LKZ1"/>
<dbReference type="PROSITE" id="PS50929">
    <property type="entry name" value="ABC_TM1F"/>
    <property type="match status" value="1"/>
</dbReference>
<dbReference type="OrthoDB" id="9806127at2"/>
<dbReference type="Gene3D" id="3.40.50.300">
    <property type="entry name" value="P-loop containing nucleotide triphosphate hydrolases"/>
    <property type="match status" value="1"/>
</dbReference>
<dbReference type="InterPro" id="IPR039421">
    <property type="entry name" value="Type_1_exporter"/>
</dbReference>
<evidence type="ECO:0000313" key="14">
    <source>
        <dbReference type="EMBL" id="SDU81056.1"/>
    </source>
</evidence>
<dbReference type="GO" id="GO:0015421">
    <property type="term" value="F:ABC-type oligopeptide transporter activity"/>
    <property type="evidence" value="ECO:0007669"/>
    <property type="project" value="TreeGrafter"/>
</dbReference>
<dbReference type="EMBL" id="LT629791">
    <property type="protein sequence ID" value="SDU81056.1"/>
    <property type="molecule type" value="Genomic_DNA"/>
</dbReference>
<dbReference type="InterPro" id="IPR027417">
    <property type="entry name" value="P-loop_NTPase"/>
</dbReference>
<evidence type="ECO:0000256" key="6">
    <source>
        <dbReference type="ARBA" id="ARBA00022741"/>
    </source>
</evidence>
<keyword evidence="4" id="KW-0997">Cell inner membrane</keyword>